<organism evidence="1">
    <name type="scientific">marine metagenome</name>
    <dbReference type="NCBI Taxonomy" id="408172"/>
    <lineage>
        <taxon>unclassified sequences</taxon>
        <taxon>metagenomes</taxon>
        <taxon>ecological metagenomes</taxon>
    </lineage>
</organism>
<reference evidence="1" key="1">
    <citation type="submission" date="2018-05" db="EMBL/GenBank/DDBJ databases">
        <authorList>
            <person name="Lanie J.A."/>
            <person name="Ng W.-L."/>
            <person name="Kazmierczak K.M."/>
            <person name="Andrzejewski T.M."/>
            <person name="Davidsen T.M."/>
            <person name="Wayne K.J."/>
            <person name="Tettelin H."/>
            <person name="Glass J.I."/>
            <person name="Rusch D."/>
            <person name="Podicherti R."/>
            <person name="Tsui H.-C.T."/>
            <person name="Winkler M.E."/>
        </authorList>
    </citation>
    <scope>NUCLEOTIDE SEQUENCE</scope>
</reference>
<accession>A0A381QX68</accession>
<dbReference type="AlphaFoldDB" id="A0A381QX68"/>
<proteinExistence type="predicted"/>
<sequence>MVSIIAAGIKLLPANKEWSKAKDRAKNIRFGTDKELEDVIEYLEIRIKDRDNYQFILEEEPMRLTNVLYLTDSKGRSLRYRNRGKLRVTHIIDGIQKYAGINYKDKNYTVVIGDSIAGGKVVLIDPTKIVIAKKDKEFHYSVAGLEFEEDKSASDNERRREN</sequence>
<evidence type="ECO:0000313" key="1">
    <source>
        <dbReference type="EMBL" id="SUZ83199.1"/>
    </source>
</evidence>
<protein>
    <submittedName>
        <fullName evidence="1">Uncharacterized protein</fullName>
    </submittedName>
</protein>
<name>A0A381QX68_9ZZZZ</name>
<gene>
    <name evidence="1" type="ORF">METZ01_LOCUS36053</name>
</gene>
<dbReference type="EMBL" id="UINC01001539">
    <property type="protein sequence ID" value="SUZ83199.1"/>
    <property type="molecule type" value="Genomic_DNA"/>
</dbReference>